<protein>
    <submittedName>
        <fullName evidence="1">Uncharacterized protein</fullName>
    </submittedName>
</protein>
<accession>A0A1W1E2G9</accession>
<sequence length="42" mass="4751">MVRRFKMSGYAFALLLVGIFGFALLVMAILHKPHSTKNRTIT</sequence>
<name>A0A1W1E2G9_9ZZZZ</name>
<proteinExistence type="predicted"/>
<evidence type="ECO:0000313" key="1">
    <source>
        <dbReference type="EMBL" id="SFV88068.1"/>
    </source>
</evidence>
<organism evidence="1">
    <name type="scientific">hydrothermal vent metagenome</name>
    <dbReference type="NCBI Taxonomy" id="652676"/>
    <lineage>
        <taxon>unclassified sequences</taxon>
        <taxon>metagenomes</taxon>
        <taxon>ecological metagenomes</taxon>
    </lineage>
</organism>
<dbReference type="AlphaFoldDB" id="A0A1W1E2G9"/>
<gene>
    <name evidence="1" type="ORF">MNB_SUP05-SYMBIONT-5-1269</name>
</gene>
<dbReference type="EMBL" id="FPHZ01000128">
    <property type="protein sequence ID" value="SFV88068.1"/>
    <property type="molecule type" value="Genomic_DNA"/>
</dbReference>
<reference evidence="1" key="1">
    <citation type="submission" date="2016-10" db="EMBL/GenBank/DDBJ databases">
        <authorList>
            <person name="de Groot N.N."/>
        </authorList>
    </citation>
    <scope>NUCLEOTIDE SEQUENCE</scope>
</reference>